<evidence type="ECO:0000259" key="1">
    <source>
        <dbReference type="Pfam" id="PF13843"/>
    </source>
</evidence>
<dbReference type="AlphaFoldDB" id="A0AAU9TI54"/>
<keyword evidence="3" id="KW-1185">Reference proteome</keyword>
<dbReference type="PANTHER" id="PTHR46599">
    <property type="entry name" value="PIGGYBAC TRANSPOSABLE ELEMENT-DERIVED PROTEIN 4"/>
    <property type="match status" value="1"/>
</dbReference>
<dbReference type="Proteomes" id="UP001153954">
    <property type="component" value="Unassembled WGS sequence"/>
</dbReference>
<protein>
    <recommendedName>
        <fullName evidence="1">PiggyBac transposable element-derived protein domain-containing protein</fullName>
    </recommendedName>
</protein>
<reference evidence="2" key="1">
    <citation type="submission" date="2022-03" db="EMBL/GenBank/DDBJ databases">
        <authorList>
            <person name="Tunstrom K."/>
        </authorList>
    </citation>
    <scope>NUCLEOTIDE SEQUENCE</scope>
</reference>
<organism evidence="2 3">
    <name type="scientific">Euphydryas editha</name>
    <name type="common">Edith's checkerspot</name>
    <dbReference type="NCBI Taxonomy" id="104508"/>
    <lineage>
        <taxon>Eukaryota</taxon>
        <taxon>Metazoa</taxon>
        <taxon>Ecdysozoa</taxon>
        <taxon>Arthropoda</taxon>
        <taxon>Hexapoda</taxon>
        <taxon>Insecta</taxon>
        <taxon>Pterygota</taxon>
        <taxon>Neoptera</taxon>
        <taxon>Endopterygota</taxon>
        <taxon>Lepidoptera</taxon>
        <taxon>Glossata</taxon>
        <taxon>Ditrysia</taxon>
        <taxon>Papilionoidea</taxon>
        <taxon>Nymphalidae</taxon>
        <taxon>Nymphalinae</taxon>
        <taxon>Euphydryas</taxon>
    </lineage>
</organism>
<sequence>MIIMMGINPLPSIDLFWSSDPFFRNNEIAAVMPIKRFKKILENVHLNDNERMPPRGAPNYDKLYKIRPFLELINKACQNNAKNTKSQSIDEAMVKFKGVSSLKQYMPMKPVKRGYKIWIRADSATGYVFEFDVYTGKRDDKTTEVGLRGNVVKRLTKKLIDEGFQGHITFVNFFSSYEIMQFLYDKGIYATATVVNRKDLPYLYKNNNKGKKLKLDLGEMKWRTKENVAFVLWQDTKLISFLTTAFHPKLDKTFCDRKQKDGTKMAFQCPLTVVQYTERMGGVDRFDHLRCSYDVSRRSKKWWFRLFYFCVDLCIVNSFLLYTTNKRVHNPLSQLHFRLSLARGLINGYTSGKRSLEREPQYLKKKPKMSNNSQKKIGVDKEIRLSNVGIHKHEKIETWRRCRMCSTKTNNKRSKIQCSTCKVALCVVPCFDLFHSSI</sequence>
<feature type="domain" description="PiggyBac transposable element-derived protein" evidence="1">
    <location>
        <begin position="2"/>
        <end position="319"/>
    </location>
</feature>
<dbReference type="InterPro" id="IPR029526">
    <property type="entry name" value="PGBD"/>
</dbReference>
<gene>
    <name evidence="2" type="ORF">EEDITHA_LOCUS1588</name>
</gene>
<evidence type="ECO:0000313" key="3">
    <source>
        <dbReference type="Proteomes" id="UP001153954"/>
    </source>
</evidence>
<dbReference type="EMBL" id="CAKOGL010000003">
    <property type="protein sequence ID" value="CAH2085074.1"/>
    <property type="molecule type" value="Genomic_DNA"/>
</dbReference>
<name>A0AAU9TI54_EUPED</name>
<accession>A0AAU9TI54</accession>
<dbReference type="Pfam" id="PF13843">
    <property type="entry name" value="DDE_Tnp_1_7"/>
    <property type="match status" value="1"/>
</dbReference>
<comment type="caution">
    <text evidence="2">The sequence shown here is derived from an EMBL/GenBank/DDBJ whole genome shotgun (WGS) entry which is preliminary data.</text>
</comment>
<evidence type="ECO:0000313" key="2">
    <source>
        <dbReference type="EMBL" id="CAH2085074.1"/>
    </source>
</evidence>
<dbReference type="PANTHER" id="PTHR46599:SF3">
    <property type="entry name" value="PIGGYBAC TRANSPOSABLE ELEMENT-DERIVED PROTEIN 4"/>
    <property type="match status" value="1"/>
</dbReference>
<proteinExistence type="predicted"/>